<evidence type="ECO:0000256" key="4">
    <source>
        <dbReference type="ARBA" id="ARBA00022692"/>
    </source>
</evidence>
<feature type="transmembrane region" description="Helical" evidence="7">
    <location>
        <begin position="77"/>
        <end position="97"/>
    </location>
</feature>
<feature type="transmembrane region" description="Helical" evidence="7">
    <location>
        <begin position="103"/>
        <end position="122"/>
    </location>
</feature>
<keyword evidence="5 7" id="KW-1133">Transmembrane helix</keyword>
<protein>
    <submittedName>
        <fullName evidence="8">Oxidoreductase</fullName>
    </submittedName>
</protein>
<evidence type="ECO:0000313" key="9">
    <source>
        <dbReference type="Proteomes" id="UP000770785"/>
    </source>
</evidence>
<dbReference type="InterPro" id="IPR032808">
    <property type="entry name" value="DoxX"/>
</dbReference>
<proteinExistence type="inferred from homology"/>
<accession>A0ABX0X9D8</accession>
<dbReference type="PANTHER" id="PTHR33452">
    <property type="entry name" value="OXIDOREDUCTASE CATD-RELATED"/>
    <property type="match status" value="1"/>
</dbReference>
<evidence type="ECO:0000256" key="3">
    <source>
        <dbReference type="ARBA" id="ARBA00022475"/>
    </source>
</evidence>
<keyword evidence="6 7" id="KW-0472">Membrane</keyword>
<comment type="caution">
    <text evidence="8">The sequence shown here is derived from an EMBL/GenBank/DDBJ whole genome shotgun (WGS) entry which is preliminary data.</text>
</comment>
<dbReference type="Proteomes" id="UP000770785">
    <property type="component" value="Unassembled WGS sequence"/>
</dbReference>
<reference evidence="8 9" key="1">
    <citation type="submission" date="2020-03" db="EMBL/GenBank/DDBJ databases">
        <title>Genomic Encyclopedia of Type Strains, Phase IV (KMG-IV): sequencing the most valuable type-strain genomes for metagenomic binning, comparative biology and taxonomic classification.</title>
        <authorList>
            <person name="Goeker M."/>
        </authorList>
    </citation>
    <scope>NUCLEOTIDE SEQUENCE [LARGE SCALE GENOMIC DNA]</scope>
    <source>
        <strain evidence="8 9">DSM 105096</strain>
    </source>
</reference>
<organism evidence="8 9">
    <name type="scientific">Neolewinella antarctica</name>
    <dbReference type="NCBI Taxonomy" id="442734"/>
    <lineage>
        <taxon>Bacteria</taxon>
        <taxon>Pseudomonadati</taxon>
        <taxon>Bacteroidota</taxon>
        <taxon>Saprospiria</taxon>
        <taxon>Saprospirales</taxon>
        <taxon>Lewinellaceae</taxon>
        <taxon>Neolewinella</taxon>
    </lineage>
</organism>
<evidence type="ECO:0000256" key="5">
    <source>
        <dbReference type="ARBA" id="ARBA00022989"/>
    </source>
</evidence>
<keyword evidence="4 7" id="KW-0812">Transmembrane</keyword>
<dbReference type="Pfam" id="PF07681">
    <property type="entry name" value="DoxX"/>
    <property type="match status" value="1"/>
</dbReference>
<comment type="subcellular location">
    <subcellularLocation>
        <location evidence="1">Cell membrane</location>
        <topology evidence="1">Multi-pass membrane protein</topology>
    </subcellularLocation>
</comment>
<name>A0ABX0X9D8_9BACT</name>
<evidence type="ECO:0000256" key="2">
    <source>
        <dbReference type="ARBA" id="ARBA00006679"/>
    </source>
</evidence>
<evidence type="ECO:0000256" key="1">
    <source>
        <dbReference type="ARBA" id="ARBA00004651"/>
    </source>
</evidence>
<dbReference type="EMBL" id="JAATJH010000001">
    <property type="protein sequence ID" value="NJC25397.1"/>
    <property type="molecule type" value="Genomic_DNA"/>
</dbReference>
<dbReference type="InterPro" id="IPR051907">
    <property type="entry name" value="DoxX-like_oxidoreductase"/>
</dbReference>
<evidence type="ECO:0000256" key="7">
    <source>
        <dbReference type="SAM" id="Phobius"/>
    </source>
</evidence>
<gene>
    <name evidence="8" type="ORF">GGR27_000878</name>
</gene>
<evidence type="ECO:0000313" key="8">
    <source>
        <dbReference type="EMBL" id="NJC25397.1"/>
    </source>
</evidence>
<keyword evidence="3" id="KW-1003">Cell membrane</keyword>
<keyword evidence="9" id="KW-1185">Reference proteome</keyword>
<dbReference type="RefSeq" id="WP_168036150.1">
    <property type="nucleotide sequence ID" value="NZ_JAATJH010000001.1"/>
</dbReference>
<evidence type="ECO:0000256" key="6">
    <source>
        <dbReference type="ARBA" id="ARBA00023136"/>
    </source>
</evidence>
<sequence length="132" mass="14059">MTTGNIDVGLLVLRLWFGLEMALAHGLPKLLKLFAGDLSFADPIGVGPTVSLVLAVFGEFVCGLLIAAGFFTRLATIPYIITMLVAALVVHGADGWGKMSIPLMYVVAAVVLFITGPGRLSLDHKLFVKTFK</sequence>
<feature type="transmembrane region" description="Helical" evidence="7">
    <location>
        <begin position="48"/>
        <end position="70"/>
    </location>
</feature>
<dbReference type="PANTHER" id="PTHR33452:SF1">
    <property type="entry name" value="INNER MEMBRANE PROTEIN YPHA-RELATED"/>
    <property type="match status" value="1"/>
</dbReference>
<comment type="similarity">
    <text evidence="2">Belongs to the DoxX family.</text>
</comment>